<sequence length="464" mass="49134">MFTMALSLTTGILSAVAAPRLGHLSDRYGRTKLLALSSCGGCASELIFILCAKFPDVFHYNWLILAATCDGLTGSFTAGQILSNSYTSDCTPPSRRAVYFGRVHACLFLGLAVGPLLASYLVALTGSLLSVFYVTLGCHLFFVTFVGLVVPESLSRERQQIARKAHDEVRAAAAAHAAALHAAAASSSSSSPSSFHARAASAWATIRTTAASANVLSPLKALWPTQSGSSPALRRNLVSFAIVDTILLGAGFSVGTVLLLYCESENTWNWKTPESSRFISAVSFVRVFVLLMLLPAINYVFRTRPAARRALETGRPVTDQNAGADAVDVSLIRVALLSDLIGSLGYLLARRESLFVASGLLTAVGGLGSATVQSAATKHVPAEQVGKLLGAVGLLQALSRVVGPIAFNSLYYATVGVFDQAIFALLVGLFGVAFVTTMFIRPHVYLKEPAAGESEEEPLIRRAE</sequence>
<dbReference type="InterPro" id="IPR036259">
    <property type="entry name" value="MFS_trans_sf"/>
</dbReference>
<evidence type="ECO:0000256" key="1">
    <source>
        <dbReference type="ARBA" id="ARBA00004141"/>
    </source>
</evidence>
<evidence type="ECO:0000256" key="3">
    <source>
        <dbReference type="ARBA" id="ARBA00022989"/>
    </source>
</evidence>
<evidence type="ECO:0000313" key="7">
    <source>
        <dbReference type="EMBL" id="KAH7349337.1"/>
    </source>
</evidence>
<dbReference type="AlphaFoldDB" id="A0A8K0WYD7"/>
<evidence type="ECO:0000256" key="6">
    <source>
        <dbReference type="SAM" id="SignalP"/>
    </source>
</evidence>
<accession>A0A8K0WYD7</accession>
<evidence type="ECO:0000256" key="2">
    <source>
        <dbReference type="ARBA" id="ARBA00022692"/>
    </source>
</evidence>
<gene>
    <name evidence="7" type="ORF">B0T11DRAFT_289004</name>
</gene>
<feature type="transmembrane region" description="Helical" evidence="5">
    <location>
        <begin position="420"/>
        <end position="440"/>
    </location>
</feature>
<feature type="transmembrane region" description="Helical" evidence="5">
    <location>
        <begin position="388"/>
        <end position="414"/>
    </location>
</feature>
<evidence type="ECO:0000313" key="8">
    <source>
        <dbReference type="Proteomes" id="UP000813385"/>
    </source>
</evidence>
<keyword evidence="2 5" id="KW-0812">Transmembrane</keyword>
<feature type="chain" id="PRO_5035471559" evidence="6">
    <location>
        <begin position="18"/>
        <end position="464"/>
    </location>
</feature>
<dbReference type="GO" id="GO:0022857">
    <property type="term" value="F:transmembrane transporter activity"/>
    <property type="evidence" value="ECO:0007669"/>
    <property type="project" value="InterPro"/>
</dbReference>
<dbReference type="Gene3D" id="1.20.1250.20">
    <property type="entry name" value="MFS general substrate transporter like domains"/>
    <property type="match status" value="1"/>
</dbReference>
<keyword evidence="3 5" id="KW-1133">Transmembrane helix</keyword>
<protein>
    <submittedName>
        <fullName evidence="7">Major facilitator superfamily domain-containing protein</fullName>
    </submittedName>
</protein>
<dbReference type="EMBL" id="JAGPXD010000006">
    <property type="protein sequence ID" value="KAH7349337.1"/>
    <property type="molecule type" value="Genomic_DNA"/>
</dbReference>
<dbReference type="PANTHER" id="PTHR23507:SF40">
    <property type="entry name" value="TETRACYCLINE-EFFLUX TRANSPORTER"/>
    <property type="match status" value="1"/>
</dbReference>
<reference evidence="7" key="1">
    <citation type="journal article" date="2021" name="Nat. Commun.">
        <title>Genetic determinants of endophytism in the Arabidopsis root mycobiome.</title>
        <authorList>
            <person name="Mesny F."/>
            <person name="Miyauchi S."/>
            <person name="Thiergart T."/>
            <person name="Pickel B."/>
            <person name="Atanasova L."/>
            <person name="Karlsson M."/>
            <person name="Huettel B."/>
            <person name="Barry K.W."/>
            <person name="Haridas S."/>
            <person name="Chen C."/>
            <person name="Bauer D."/>
            <person name="Andreopoulos W."/>
            <person name="Pangilinan J."/>
            <person name="LaButti K."/>
            <person name="Riley R."/>
            <person name="Lipzen A."/>
            <person name="Clum A."/>
            <person name="Drula E."/>
            <person name="Henrissat B."/>
            <person name="Kohler A."/>
            <person name="Grigoriev I.V."/>
            <person name="Martin F.M."/>
            <person name="Hacquard S."/>
        </authorList>
    </citation>
    <scope>NUCLEOTIDE SEQUENCE</scope>
    <source>
        <strain evidence="7">MPI-CAGE-AT-0016</strain>
    </source>
</reference>
<proteinExistence type="predicted"/>
<feature type="transmembrane region" description="Helical" evidence="5">
    <location>
        <begin position="130"/>
        <end position="150"/>
    </location>
</feature>
<name>A0A8K0WYD7_9PEZI</name>
<feature type="signal peptide" evidence="6">
    <location>
        <begin position="1"/>
        <end position="17"/>
    </location>
</feature>
<comment type="subcellular location">
    <subcellularLocation>
        <location evidence="1">Membrane</location>
        <topology evidence="1">Multi-pass membrane protein</topology>
    </subcellularLocation>
</comment>
<dbReference type="Proteomes" id="UP000813385">
    <property type="component" value="Unassembled WGS sequence"/>
</dbReference>
<feature type="transmembrane region" description="Helical" evidence="5">
    <location>
        <begin position="355"/>
        <end position="376"/>
    </location>
</feature>
<feature type="transmembrane region" description="Helical" evidence="5">
    <location>
        <begin position="105"/>
        <end position="124"/>
    </location>
</feature>
<keyword evidence="4 5" id="KW-0472">Membrane</keyword>
<dbReference type="PANTHER" id="PTHR23507">
    <property type="entry name" value="ZGC:174356"/>
    <property type="match status" value="1"/>
</dbReference>
<keyword evidence="8" id="KW-1185">Reference proteome</keyword>
<dbReference type="SUPFAM" id="SSF103473">
    <property type="entry name" value="MFS general substrate transporter"/>
    <property type="match status" value="1"/>
</dbReference>
<dbReference type="OrthoDB" id="3026777at2759"/>
<evidence type="ECO:0000256" key="4">
    <source>
        <dbReference type="ARBA" id="ARBA00023136"/>
    </source>
</evidence>
<organism evidence="7 8">
    <name type="scientific">Plectosphaerella cucumerina</name>
    <dbReference type="NCBI Taxonomy" id="40658"/>
    <lineage>
        <taxon>Eukaryota</taxon>
        <taxon>Fungi</taxon>
        <taxon>Dikarya</taxon>
        <taxon>Ascomycota</taxon>
        <taxon>Pezizomycotina</taxon>
        <taxon>Sordariomycetes</taxon>
        <taxon>Hypocreomycetidae</taxon>
        <taxon>Glomerellales</taxon>
        <taxon>Plectosphaerellaceae</taxon>
        <taxon>Plectosphaerella</taxon>
    </lineage>
</organism>
<keyword evidence="6" id="KW-0732">Signal</keyword>
<feature type="transmembrane region" description="Helical" evidence="5">
    <location>
        <begin position="281"/>
        <end position="301"/>
    </location>
</feature>
<dbReference type="InterPro" id="IPR011701">
    <property type="entry name" value="MFS"/>
</dbReference>
<dbReference type="Pfam" id="PF07690">
    <property type="entry name" value="MFS_1"/>
    <property type="match status" value="1"/>
</dbReference>
<feature type="transmembrane region" description="Helical" evidence="5">
    <location>
        <begin position="237"/>
        <end position="261"/>
    </location>
</feature>
<comment type="caution">
    <text evidence="7">The sequence shown here is derived from an EMBL/GenBank/DDBJ whole genome shotgun (WGS) entry which is preliminary data.</text>
</comment>
<dbReference type="GO" id="GO:0016020">
    <property type="term" value="C:membrane"/>
    <property type="evidence" value="ECO:0007669"/>
    <property type="project" value="UniProtKB-SubCell"/>
</dbReference>
<evidence type="ECO:0000256" key="5">
    <source>
        <dbReference type="SAM" id="Phobius"/>
    </source>
</evidence>